<name>A0A232ELL3_9HYME</name>
<gene>
    <name evidence="4" type="ORF">TSAR_016022</name>
</gene>
<proteinExistence type="inferred from homology"/>
<dbReference type="Proteomes" id="UP000215335">
    <property type="component" value="Unassembled WGS sequence"/>
</dbReference>
<organism evidence="4 5">
    <name type="scientific">Trichomalopsis sarcophagae</name>
    <dbReference type="NCBI Taxonomy" id="543379"/>
    <lineage>
        <taxon>Eukaryota</taxon>
        <taxon>Metazoa</taxon>
        <taxon>Ecdysozoa</taxon>
        <taxon>Arthropoda</taxon>
        <taxon>Hexapoda</taxon>
        <taxon>Insecta</taxon>
        <taxon>Pterygota</taxon>
        <taxon>Neoptera</taxon>
        <taxon>Endopterygota</taxon>
        <taxon>Hymenoptera</taxon>
        <taxon>Apocrita</taxon>
        <taxon>Proctotrupomorpha</taxon>
        <taxon>Chalcidoidea</taxon>
        <taxon>Pteromalidae</taxon>
        <taxon>Pteromalinae</taxon>
        <taxon>Trichomalopsis</taxon>
    </lineage>
</organism>
<feature type="domain" description="Intermembrane lipid transfer protein VPS13-like C-terminal" evidence="3">
    <location>
        <begin position="994"/>
        <end position="1112"/>
    </location>
</feature>
<protein>
    <recommendedName>
        <fullName evidence="6">Vacuolar protein sorting-associated protein 13 DH-like domain-containing protein</fullName>
    </recommendedName>
</protein>
<evidence type="ECO:0000259" key="3">
    <source>
        <dbReference type="Pfam" id="PF25037"/>
    </source>
</evidence>
<accession>A0A232ELL3</accession>
<dbReference type="GO" id="GO:0006623">
    <property type="term" value="P:protein targeting to vacuole"/>
    <property type="evidence" value="ECO:0007669"/>
    <property type="project" value="TreeGrafter"/>
</dbReference>
<dbReference type="InterPro" id="IPR009543">
    <property type="entry name" value="VPS13_VAB"/>
</dbReference>
<comment type="similarity">
    <text evidence="1">Belongs to the VPS13 family.</text>
</comment>
<dbReference type="EMBL" id="NNAY01003529">
    <property type="protein sequence ID" value="OXU19249.1"/>
    <property type="molecule type" value="Genomic_DNA"/>
</dbReference>
<dbReference type="Pfam" id="PF25036">
    <property type="entry name" value="VPS13_VAB"/>
    <property type="match status" value="1"/>
</dbReference>
<evidence type="ECO:0000259" key="2">
    <source>
        <dbReference type="Pfam" id="PF25036"/>
    </source>
</evidence>
<dbReference type="GO" id="GO:0045053">
    <property type="term" value="P:protein retention in Golgi apparatus"/>
    <property type="evidence" value="ECO:0007669"/>
    <property type="project" value="TreeGrafter"/>
</dbReference>
<dbReference type="InterPro" id="IPR026847">
    <property type="entry name" value="VPS13"/>
</dbReference>
<keyword evidence="5" id="KW-1185">Reference proteome</keyword>
<evidence type="ECO:0000313" key="5">
    <source>
        <dbReference type="Proteomes" id="UP000215335"/>
    </source>
</evidence>
<dbReference type="AlphaFoldDB" id="A0A232ELL3"/>
<dbReference type="STRING" id="543379.A0A232ELL3"/>
<evidence type="ECO:0000313" key="4">
    <source>
        <dbReference type="EMBL" id="OXU19249.1"/>
    </source>
</evidence>
<dbReference type="Pfam" id="PF25037">
    <property type="entry name" value="VPS13_C"/>
    <property type="match status" value="1"/>
</dbReference>
<dbReference type="PANTHER" id="PTHR16166:SF93">
    <property type="entry name" value="INTERMEMBRANE LIPID TRANSFER PROTEIN VPS13"/>
    <property type="match status" value="1"/>
</dbReference>
<dbReference type="InterPro" id="IPR056748">
    <property type="entry name" value="VPS13-like_C"/>
</dbReference>
<dbReference type="PANTHER" id="PTHR16166">
    <property type="entry name" value="VACUOLAR PROTEIN SORTING-ASSOCIATED PROTEIN VPS13"/>
    <property type="match status" value="1"/>
</dbReference>
<evidence type="ECO:0000256" key="1">
    <source>
        <dbReference type="ARBA" id="ARBA00006545"/>
    </source>
</evidence>
<sequence>MLQVVGEIEQVYFENTSRHTMASTIYNVHLYPSIYFKNFLPIDIIICLPGNTQERRVEASTTLQIPTVDPNNSSIVIKLPQYLEKDWSCRVELTSNPAEFSVWSFESFDSAQKVIMDLGIHSSFKHGSIIMALYCPFWMLNKTGLMLSYRKSSKGGKEHSSPIKSLSCISSGQRRGRHGRKKVPSSTEDHLNVLYHPETFKGPILFSFRSKVFFGKKKAMVRVEDGEWSDKFSIDVAGSKGVVSCKYNGKIYQIGVHNQLTYNSLTKQITFAPYYVLINNADFLLECQEADRPADPLMKVPPGECTALWPQSTLEDKMLKAKVAGHPEKTAAFIYTDVHSTLLKLENKYGGINVDVQINEGGVYISLSAYAHGNAPALIVNHTPYSIHLWEKGSMNVRTIQSYNRMFYTWENPAGARLLVWEDGNKKEIADNLRKDNLGAFVIPDVDQEVYYVSFLDGIQRVLLFTPNLKIAEDCQLVGDLEIVDQDITMSIHGVGLSLVNNINKSELLYMCIASSGIIWETRKTMTGRWRALNNREVTLVEEGYQRYLRELQVDKETAYRVALEPKFEVDYLNLEMLRPHRRYMRRTFQTGLWVQYRTSVHQVQLHAKINRLQIDNQLTDCIFPVILAPVPPPKSVSQSSVMKPFAELSMVKRLLEHSSVQQFRYFKVLIQEFHVKVDLAFISALMLLFESDEANDTQESELFKTDMKLVDEPLIHHVNLITTAEQKNFFDLLHFSPLKIHISFSMTGSGSGPSAVPQILNVLLQGIGVTITDINDIVFKLAYFERDYVFMTHNQLVSEATSHYTGQAIKQLYVLVLGLDVIGNPYGLVVGAMKGVEDLFYEPFQGAIQGPGEFAEGLLLGVRSMLGHTVGGMAGAVSKITGAMGKGLAALTFDKDYQRKRQEQLNKQPANLQEGLARSGKGLVMGVVDGISGVVMKPYSGAKEEGVEGFFKGFGKGMVGLVTRPTAGIVDFASGSFGAVRRATDMSEEAKRVRPPRFLQPDSLVRPYVRDEAEGNKILCELEKGKYANTDIYYFHLYINKDVLLLTDKRIAYLEHCDLFGGWKVDWSYTWQEIDPPPIMVDKGIQINIKTARKKLGGFFGNSDATKVLLIPDLQTKQLLCGKMQEQLRQYEV</sequence>
<comment type="caution">
    <text evidence="4">The sequence shown here is derived from an EMBL/GenBank/DDBJ whole genome shotgun (WGS) entry which is preliminary data.</text>
</comment>
<evidence type="ECO:0008006" key="6">
    <source>
        <dbReference type="Google" id="ProtNLM"/>
    </source>
</evidence>
<dbReference type="OrthoDB" id="428159at2759"/>
<feature type="domain" description="Vacuolar protein sorting-associated protein 13 VPS13 adaptor binding" evidence="2">
    <location>
        <begin position="21"/>
        <end position="415"/>
    </location>
</feature>
<reference evidence="4 5" key="1">
    <citation type="journal article" date="2017" name="Curr. Biol.">
        <title>The Evolution of Venom by Co-option of Single-Copy Genes.</title>
        <authorList>
            <person name="Martinson E.O."/>
            <person name="Mrinalini"/>
            <person name="Kelkar Y.D."/>
            <person name="Chang C.H."/>
            <person name="Werren J.H."/>
        </authorList>
    </citation>
    <scope>NUCLEOTIDE SEQUENCE [LARGE SCALE GENOMIC DNA]</scope>
    <source>
        <strain evidence="4 5">Alberta</strain>
        <tissue evidence="4">Whole body</tissue>
    </source>
</reference>